<name>A0A843TMF1_COLES</name>
<feature type="transmembrane region" description="Helical" evidence="1">
    <location>
        <begin position="98"/>
        <end position="118"/>
    </location>
</feature>
<evidence type="ECO:0000313" key="3">
    <source>
        <dbReference type="Proteomes" id="UP000652761"/>
    </source>
</evidence>
<evidence type="ECO:0000313" key="2">
    <source>
        <dbReference type="EMBL" id="MQL70643.1"/>
    </source>
</evidence>
<gene>
    <name evidence="2" type="ORF">Taro_002973</name>
</gene>
<keyword evidence="1" id="KW-0472">Membrane</keyword>
<dbReference type="EMBL" id="NMUH01000074">
    <property type="protein sequence ID" value="MQL70643.1"/>
    <property type="molecule type" value="Genomic_DNA"/>
</dbReference>
<dbReference type="AlphaFoldDB" id="A0A843TMF1"/>
<organism evidence="2 3">
    <name type="scientific">Colocasia esculenta</name>
    <name type="common">Wild taro</name>
    <name type="synonym">Arum esculentum</name>
    <dbReference type="NCBI Taxonomy" id="4460"/>
    <lineage>
        <taxon>Eukaryota</taxon>
        <taxon>Viridiplantae</taxon>
        <taxon>Streptophyta</taxon>
        <taxon>Embryophyta</taxon>
        <taxon>Tracheophyta</taxon>
        <taxon>Spermatophyta</taxon>
        <taxon>Magnoliopsida</taxon>
        <taxon>Liliopsida</taxon>
        <taxon>Araceae</taxon>
        <taxon>Aroideae</taxon>
        <taxon>Colocasieae</taxon>
        <taxon>Colocasia</taxon>
    </lineage>
</organism>
<reference evidence="2" key="1">
    <citation type="submission" date="2017-07" db="EMBL/GenBank/DDBJ databases">
        <title>Taro Niue Genome Assembly and Annotation.</title>
        <authorList>
            <person name="Atibalentja N."/>
            <person name="Keating K."/>
            <person name="Fields C.J."/>
        </authorList>
    </citation>
    <scope>NUCLEOTIDE SEQUENCE</scope>
    <source>
        <strain evidence="2">Niue_2</strain>
        <tissue evidence="2">Leaf</tissue>
    </source>
</reference>
<protein>
    <submittedName>
        <fullName evidence="2">Uncharacterized protein</fullName>
    </submittedName>
</protein>
<accession>A0A843TMF1</accession>
<keyword evidence="1" id="KW-0812">Transmembrane</keyword>
<keyword evidence="3" id="KW-1185">Reference proteome</keyword>
<sequence length="198" mass="21856">MTWSPIATRWLLRCACPTRIGLVAVALTVAMVSRRLRRARQDLVYLGRAVVFVLSLVFRFLGPCCVCQRWPTALLGVSGSGVVRAYAYWACPGYKPAVMFLLVVAMPVLFRLVVSFPARSECELQESGSTVAGCACFERGCWFARAVIGFVVSLRVRVGVRCRTIVVAACSPYVASSVSCKRERLYCELRVSFLQVLG</sequence>
<comment type="caution">
    <text evidence="2">The sequence shown here is derived from an EMBL/GenBank/DDBJ whole genome shotgun (WGS) entry which is preliminary data.</text>
</comment>
<dbReference type="Proteomes" id="UP000652761">
    <property type="component" value="Unassembled WGS sequence"/>
</dbReference>
<feature type="transmembrane region" description="Helical" evidence="1">
    <location>
        <begin position="43"/>
        <end position="61"/>
    </location>
</feature>
<proteinExistence type="predicted"/>
<feature type="transmembrane region" description="Helical" evidence="1">
    <location>
        <begin position="6"/>
        <end position="31"/>
    </location>
</feature>
<keyword evidence="1" id="KW-1133">Transmembrane helix</keyword>
<evidence type="ECO:0000256" key="1">
    <source>
        <dbReference type="SAM" id="Phobius"/>
    </source>
</evidence>
<feature type="non-terminal residue" evidence="2">
    <location>
        <position position="1"/>
    </location>
</feature>